<dbReference type="Proteomes" id="UP001300012">
    <property type="component" value="Unassembled WGS sequence"/>
</dbReference>
<dbReference type="PANTHER" id="PTHR37807:SF3">
    <property type="entry name" value="OS07G0160300 PROTEIN"/>
    <property type="match status" value="1"/>
</dbReference>
<dbReference type="PANTHER" id="PTHR37807">
    <property type="entry name" value="OS07G0160300 PROTEIN"/>
    <property type="match status" value="1"/>
</dbReference>
<keyword evidence="2" id="KW-1185">Reference proteome</keyword>
<reference evidence="1 2" key="1">
    <citation type="submission" date="2022-08" db="EMBL/GenBank/DDBJ databases">
        <title>Paenibacillus endoradicis sp. nov., Paenibacillus radicibacter sp. nov and Paenibacillus pararadicis sp. nov., three cold-adapted plant growth-promoting bacteria isolated from root of Larix gmelinii in Great Khingan.</title>
        <authorList>
            <person name="Xue H."/>
        </authorList>
    </citation>
    <scope>NUCLEOTIDE SEQUENCE [LARGE SCALE GENOMIC DNA]</scope>
    <source>
        <strain evidence="1 2">N5-1-1-5</strain>
    </source>
</reference>
<dbReference type="InterPro" id="IPR027417">
    <property type="entry name" value="P-loop_NTPase"/>
</dbReference>
<accession>A0ABT1YB28</accession>
<dbReference type="RefSeq" id="WP_258212013.1">
    <property type="nucleotide sequence ID" value="NZ_JANQBD010000002.1"/>
</dbReference>
<name>A0ABT1YB28_9BACL</name>
<dbReference type="SUPFAM" id="SSF52540">
    <property type="entry name" value="P-loop containing nucleoside triphosphate hydrolases"/>
    <property type="match status" value="1"/>
</dbReference>
<dbReference type="EMBL" id="JANQBD010000002">
    <property type="protein sequence ID" value="MCR8630398.1"/>
    <property type="molecule type" value="Genomic_DNA"/>
</dbReference>
<comment type="caution">
    <text evidence="1">The sequence shown here is derived from an EMBL/GenBank/DDBJ whole genome shotgun (WGS) entry which is preliminary data.</text>
</comment>
<dbReference type="Pfam" id="PF13671">
    <property type="entry name" value="AAA_33"/>
    <property type="match status" value="1"/>
</dbReference>
<proteinExistence type="predicted"/>
<protein>
    <submittedName>
        <fullName evidence="1">AAA family ATPase</fullName>
    </submittedName>
</protein>
<gene>
    <name evidence="1" type="ORF">NV381_04180</name>
</gene>
<sequence length="192" mass="21298">MKDKPLLVIINGLPGSGKTTLGKWLAVEARLPHFSRDGIYETLYDSLDCRMAGIPPQLGAASFAFLYSVAGNLLAAGQSLVVEGFFGKPELRTAEFLQLQQKHDFKPIQILCQADGQVLLERYLTRAGRADRHEGHQDLEWLEHNRERLLQGMLPPLTLDGPIVNLDTTDPGSIDYAAVLEVIREFQNDGTD</sequence>
<evidence type="ECO:0000313" key="2">
    <source>
        <dbReference type="Proteomes" id="UP001300012"/>
    </source>
</evidence>
<dbReference type="Gene3D" id="3.40.50.300">
    <property type="entry name" value="P-loop containing nucleotide triphosphate hydrolases"/>
    <property type="match status" value="1"/>
</dbReference>
<evidence type="ECO:0000313" key="1">
    <source>
        <dbReference type="EMBL" id="MCR8630398.1"/>
    </source>
</evidence>
<organism evidence="1 2">
    <name type="scientific">Paenibacillus radicis</name>
    <name type="common">ex Xue et al. 2023</name>
    <dbReference type="NCBI Taxonomy" id="2972489"/>
    <lineage>
        <taxon>Bacteria</taxon>
        <taxon>Bacillati</taxon>
        <taxon>Bacillota</taxon>
        <taxon>Bacilli</taxon>
        <taxon>Bacillales</taxon>
        <taxon>Paenibacillaceae</taxon>
        <taxon>Paenibacillus</taxon>
    </lineage>
</organism>